<keyword evidence="2" id="KW-0813">Transport</keyword>
<feature type="transmembrane region" description="Helical" evidence="6">
    <location>
        <begin position="45"/>
        <end position="74"/>
    </location>
</feature>
<evidence type="ECO:0000313" key="8">
    <source>
        <dbReference type="EMBL" id="AEI40844.1"/>
    </source>
</evidence>
<dbReference type="KEGG" id="pms:KNP414_02283"/>
<feature type="transmembrane region" description="Helical" evidence="6">
    <location>
        <begin position="371"/>
        <end position="399"/>
    </location>
</feature>
<feature type="transmembrane region" description="Helical" evidence="6">
    <location>
        <begin position="145"/>
        <end position="168"/>
    </location>
</feature>
<reference evidence="8 9" key="2">
    <citation type="journal article" date="2013" name="Genome Announc.">
        <title>Genome Sequence of Growth-Improving Paenibacillus mucilaginosus Strain KNP414.</title>
        <authorList>
            <person name="Lu J.J."/>
            <person name="Wang J.F."/>
            <person name="Hu X.F."/>
        </authorList>
    </citation>
    <scope>NUCLEOTIDE SEQUENCE [LARGE SCALE GENOMIC DNA]</scope>
    <source>
        <strain evidence="8 9">KNP414</strain>
    </source>
</reference>
<evidence type="ECO:0000256" key="3">
    <source>
        <dbReference type="ARBA" id="ARBA00022692"/>
    </source>
</evidence>
<keyword evidence="3 6" id="KW-0812">Transmembrane</keyword>
<feature type="transmembrane region" description="Helical" evidence="6">
    <location>
        <begin position="266"/>
        <end position="284"/>
    </location>
</feature>
<comment type="subcellular location">
    <subcellularLocation>
        <location evidence="1">Cell membrane</location>
        <topology evidence="1">Multi-pass membrane protein</topology>
    </subcellularLocation>
</comment>
<sequence length="412" mass="43564">MKGNLLLKASPLSGDHSDKTVLRNALLIMFGFQMMLNMSRPVITLFASGLGAGTLQIGALTSSYALLPLLLAIHAGKLADRVGDRIPILLGSVGCAAGMAMPFLFPSLWALYVSQLAVGVSHVFIAICLQNVLGHAAKTKDQRDAYFSMLSMSVALAGFIGPVAQGYLAEHVSYSAVFLIAMICCVLPLGVARYIPVLKRGGSKAAEAGGETPEEEASGPSALGLLRLPLLRNALMTSALVLYSRDIFVAYFPLYGSRLGISESSIGWIIALQGLAMVFVRFFLPALTKLLRRERVLLGSILTAGLAFVLIPYASSVYLLLLTSVLMGIGLGCGQPLSMSTTYNASPKNKTGEVLGLRLATNRLSQLVAPLFFGVVGTWVGLVSVFYVSGVFLIGGALLTKSKPEQKTASVS</sequence>
<evidence type="ECO:0000256" key="2">
    <source>
        <dbReference type="ARBA" id="ARBA00022448"/>
    </source>
</evidence>
<accession>F8F7U0</accession>
<evidence type="ECO:0000313" key="9">
    <source>
        <dbReference type="Proteomes" id="UP000006620"/>
    </source>
</evidence>
<dbReference type="Proteomes" id="UP000006620">
    <property type="component" value="Chromosome"/>
</dbReference>
<feature type="transmembrane region" description="Helical" evidence="6">
    <location>
        <begin position="111"/>
        <end position="133"/>
    </location>
</feature>
<keyword evidence="5 6" id="KW-0472">Membrane</keyword>
<reference evidence="9" key="1">
    <citation type="submission" date="2011-06" db="EMBL/GenBank/DDBJ databases">
        <title>Complete genome sequence of Paenibacillus mucilaginosus KNP414.</title>
        <authorList>
            <person name="Wang J."/>
            <person name="Hu S."/>
            <person name="Hu X."/>
            <person name="Zhang B."/>
            <person name="Dong D."/>
            <person name="Zhang S."/>
            <person name="Zhao K."/>
            <person name="Wu D."/>
        </authorList>
    </citation>
    <scope>NUCLEOTIDE SEQUENCE [LARGE SCALE GENOMIC DNA]</scope>
    <source>
        <strain evidence="9">KNP414</strain>
    </source>
</reference>
<dbReference type="EMBL" id="CP002869">
    <property type="protein sequence ID" value="AEI40844.1"/>
    <property type="molecule type" value="Genomic_DNA"/>
</dbReference>
<dbReference type="InterPro" id="IPR052528">
    <property type="entry name" value="Sugar_transport-like"/>
</dbReference>
<dbReference type="PRINTS" id="PR01035">
    <property type="entry name" value="TCRTETA"/>
</dbReference>
<dbReference type="HOGENOM" id="CLU_053107_1_0_9"/>
<feature type="transmembrane region" description="Helical" evidence="6">
    <location>
        <begin position="234"/>
        <end position="254"/>
    </location>
</feature>
<dbReference type="AlphaFoldDB" id="F8F7U0"/>
<organism evidence="8 9">
    <name type="scientific">Paenibacillus mucilaginosus (strain KNP414)</name>
    <dbReference type="NCBI Taxonomy" id="1036673"/>
    <lineage>
        <taxon>Bacteria</taxon>
        <taxon>Bacillati</taxon>
        <taxon>Bacillota</taxon>
        <taxon>Bacilli</taxon>
        <taxon>Bacillales</taxon>
        <taxon>Paenibacillaceae</taxon>
        <taxon>Paenibacillus</taxon>
    </lineage>
</organism>
<dbReference type="Gene3D" id="1.20.1250.20">
    <property type="entry name" value="MFS general substrate transporter like domains"/>
    <property type="match status" value="2"/>
</dbReference>
<dbReference type="PROSITE" id="PS50850">
    <property type="entry name" value="MFS"/>
    <property type="match status" value="1"/>
</dbReference>
<evidence type="ECO:0000256" key="6">
    <source>
        <dbReference type="SAM" id="Phobius"/>
    </source>
</evidence>
<keyword evidence="4 6" id="KW-1133">Transmembrane helix</keyword>
<dbReference type="SUPFAM" id="SSF103473">
    <property type="entry name" value="MFS general substrate transporter"/>
    <property type="match status" value="1"/>
</dbReference>
<feature type="transmembrane region" description="Helical" evidence="6">
    <location>
        <begin position="21"/>
        <end position="39"/>
    </location>
</feature>
<feature type="transmembrane region" description="Helical" evidence="6">
    <location>
        <begin position="296"/>
        <end position="321"/>
    </location>
</feature>
<evidence type="ECO:0000259" key="7">
    <source>
        <dbReference type="PROSITE" id="PS50850"/>
    </source>
</evidence>
<dbReference type="CDD" id="cd17325">
    <property type="entry name" value="MFS_MdtG_SLC18_like"/>
    <property type="match status" value="1"/>
</dbReference>
<dbReference type="GO" id="GO:0022857">
    <property type="term" value="F:transmembrane transporter activity"/>
    <property type="evidence" value="ECO:0007669"/>
    <property type="project" value="InterPro"/>
</dbReference>
<dbReference type="PANTHER" id="PTHR23526">
    <property type="entry name" value="INTEGRAL MEMBRANE TRANSPORT PROTEIN-RELATED"/>
    <property type="match status" value="1"/>
</dbReference>
<dbReference type="PANTHER" id="PTHR23526:SF4">
    <property type="entry name" value="INTEGRAL MEMBRANE TRANSPORT PROTEIN"/>
    <property type="match status" value="1"/>
</dbReference>
<protein>
    <submittedName>
        <fullName evidence="8">MFS family transporter</fullName>
    </submittedName>
</protein>
<feature type="transmembrane region" description="Helical" evidence="6">
    <location>
        <begin position="174"/>
        <end position="195"/>
    </location>
</feature>
<dbReference type="InterPro" id="IPR020846">
    <property type="entry name" value="MFS_dom"/>
</dbReference>
<dbReference type="Pfam" id="PF07690">
    <property type="entry name" value="MFS_1"/>
    <property type="match status" value="1"/>
</dbReference>
<proteinExistence type="predicted"/>
<dbReference type="InterPro" id="IPR001958">
    <property type="entry name" value="Tet-R_TetA/multi-R_MdtG-like"/>
</dbReference>
<evidence type="ECO:0000256" key="1">
    <source>
        <dbReference type="ARBA" id="ARBA00004651"/>
    </source>
</evidence>
<evidence type="ECO:0000256" key="4">
    <source>
        <dbReference type="ARBA" id="ARBA00022989"/>
    </source>
</evidence>
<dbReference type="GO" id="GO:0005886">
    <property type="term" value="C:plasma membrane"/>
    <property type="evidence" value="ECO:0007669"/>
    <property type="project" value="UniProtKB-SubCell"/>
</dbReference>
<dbReference type="InterPro" id="IPR011701">
    <property type="entry name" value="MFS"/>
</dbReference>
<gene>
    <name evidence="8" type="ordered locus">KNP414_02283</name>
</gene>
<dbReference type="PATRIC" id="fig|1036673.3.peg.2051"/>
<name>F8F7U0_PAEMK</name>
<dbReference type="RefSeq" id="WP_013916005.1">
    <property type="nucleotide sequence ID" value="NC_015690.1"/>
</dbReference>
<feature type="domain" description="Major facilitator superfamily (MFS) profile" evidence="7">
    <location>
        <begin position="19"/>
        <end position="407"/>
    </location>
</feature>
<feature type="transmembrane region" description="Helical" evidence="6">
    <location>
        <begin position="86"/>
        <end position="105"/>
    </location>
</feature>
<evidence type="ECO:0000256" key="5">
    <source>
        <dbReference type="ARBA" id="ARBA00023136"/>
    </source>
</evidence>
<dbReference type="InterPro" id="IPR036259">
    <property type="entry name" value="MFS_trans_sf"/>
</dbReference>